<feature type="region of interest" description="Disordered" evidence="1">
    <location>
        <begin position="489"/>
        <end position="508"/>
    </location>
</feature>
<reference evidence="2" key="1">
    <citation type="submission" date="2023-06" db="EMBL/GenBank/DDBJ databases">
        <title>Draft genome sequence of Nocardioides sp. SOB77.</title>
        <authorList>
            <person name="Zhang G."/>
        </authorList>
    </citation>
    <scope>NUCLEOTIDE SEQUENCE</scope>
    <source>
        <strain evidence="2">SOB77</strain>
    </source>
</reference>
<feature type="compositionally biased region" description="Basic and acidic residues" evidence="1">
    <location>
        <begin position="21"/>
        <end position="38"/>
    </location>
</feature>
<gene>
    <name evidence="2" type="ORF">QWY28_12115</name>
</gene>
<sequence length="645" mass="69503">MAVQARRAGTVVGAMPPAVDADPRPPSEGRPDRTDPTAEFDAFYKRSRDRLLLQTWALTGDLTAARSAVRHAYVVAWHHWRKVARHEDPESWLRPHAWAYAQRRHTARLGQRDKDVDPGVRATLDALAALPAGQRRVLLLSLLAPVPLDELAREVGLPREEAERELQTATASFSVERDVPSTDIGATLEPLAAAVAEVRWPRPTILRRAGAGRRRAHTAAGVLVTVAALVVSGVVVSDGGLRTTLDREATAQRSAALGGDDGDGEEPTPPLVAEALLSARTVQSRVKGTGWREGRTDGNTEGDGTVLPCQADRYADPRGTAALLRTYEAGGKDGPRRTAWQLAEASRSERAARRTFQRSVGWYAGCTESRVQLLSTRTVGEVGDQAMLLALRSWSRPVRTTVVGVARTGLLTTTTVLRVGNDARPDVRGGTALLADAVRGLCALPDGGSCVGRPEPRLAPPVPVGEVPSLLSEIDLPPVRRVAAPWTGSPTVRADTNPASTPCDRTTFTGDGIRRNVTRTFVVLDSGLPPEFGLSETAASLSRPRATAFVDGVRRRIDRCADDDLTTEVRQLASSDTRREDLTVWVVTTELSDETTVRYLMAVLRAGTAVGQVGFVPAGERTMSDADFVALSRRALERLHEHPAP</sequence>
<dbReference type="RefSeq" id="WP_300952815.1">
    <property type="nucleotide sequence ID" value="NZ_JAUHJQ010000004.1"/>
</dbReference>
<evidence type="ECO:0008006" key="4">
    <source>
        <dbReference type="Google" id="ProtNLM"/>
    </source>
</evidence>
<dbReference type="Proteomes" id="UP001168620">
    <property type="component" value="Unassembled WGS sequence"/>
</dbReference>
<evidence type="ECO:0000313" key="3">
    <source>
        <dbReference type="Proteomes" id="UP001168620"/>
    </source>
</evidence>
<evidence type="ECO:0000256" key="1">
    <source>
        <dbReference type="SAM" id="MobiDB-lite"/>
    </source>
</evidence>
<keyword evidence="3" id="KW-1185">Reference proteome</keyword>
<feature type="region of interest" description="Disordered" evidence="1">
    <location>
        <begin position="286"/>
        <end position="307"/>
    </location>
</feature>
<organism evidence="2 3">
    <name type="scientific">Nocardioides oceani</name>
    <dbReference type="NCBI Taxonomy" id="3058369"/>
    <lineage>
        <taxon>Bacteria</taxon>
        <taxon>Bacillati</taxon>
        <taxon>Actinomycetota</taxon>
        <taxon>Actinomycetes</taxon>
        <taxon>Propionibacteriales</taxon>
        <taxon>Nocardioidaceae</taxon>
        <taxon>Nocardioides</taxon>
    </lineage>
</organism>
<accession>A0ABT8FGL4</accession>
<proteinExistence type="predicted"/>
<dbReference type="Gene3D" id="1.20.140.160">
    <property type="match status" value="1"/>
</dbReference>
<dbReference type="EMBL" id="JAUHJQ010000004">
    <property type="protein sequence ID" value="MDN4173696.1"/>
    <property type="molecule type" value="Genomic_DNA"/>
</dbReference>
<name>A0ABT8FGL4_9ACTN</name>
<protein>
    <recommendedName>
        <fullName evidence="4">RNA polymerase sigma factor 70 region 4 type 2 domain-containing protein</fullName>
    </recommendedName>
</protein>
<feature type="region of interest" description="Disordered" evidence="1">
    <location>
        <begin position="1"/>
        <end position="38"/>
    </location>
</feature>
<comment type="caution">
    <text evidence="2">The sequence shown here is derived from an EMBL/GenBank/DDBJ whole genome shotgun (WGS) entry which is preliminary data.</text>
</comment>
<feature type="compositionally biased region" description="Polar residues" evidence="1">
    <location>
        <begin position="497"/>
        <end position="508"/>
    </location>
</feature>
<evidence type="ECO:0000313" key="2">
    <source>
        <dbReference type="EMBL" id="MDN4173696.1"/>
    </source>
</evidence>